<sequence>GGFLSFCLINRVIPSNIDYSRRSKKIKQRLLLKRTGIKSTHLTKFNKFLHSVDYGKTYILNLIEQGSQYLKIWKL</sequence>
<reference evidence="1" key="1">
    <citation type="submission" date="2014-05" db="EMBL/GenBank/DDBJ databases">
        <authorList>
            <person name="Chronopoulou M."/>
        </authorList>
    </citation>
    <scope>NUCLEOTIDE SEQUENCE</scope>
    <source>
        <tissue evidence="1">Whole organism</tissue>
    </source>
</reference>
<evidence type="ECO:0000313" key="1">
    <source>
        <dbReference type="EMBL" id="CDW45255.1"/>
    </source>
</evidence>
<dbReference type="EMBL" id="HACA01027894">
    <property type="protein sequence ID" value="CDW45255.1"/>
    <property type="molecule type" value="Transcribed_RNA"/>
</dbReference>
<name>A0A0K2V4K6_LEPSM</name>
<protein>
    <submittedName>
        <fullName evidence="1">Uncharacterized protein</fullName>
    </submittedName>
</protein>
<feature type="non-terminal residue" evidence="1">
    <location>
        <position position="1"/>
    </location>
</feature>
<organism evidence="1">
    <name type="scientific">Lepeophtheirus salmonis</name>
    <name type="common">Salmon louse</name>
    <name type="synonym">Caligus salmonis</name>
    <dbReference type="NCBI Taxonomy" id="72036"/>
    <lineage>
        <taxon>Eukaryota</taxon>
        <taxon>Metazoa</taxon>
        <taxon>Ecdysozoa</taxon>
        <taxon>Arthropoda</taxon>
        <taxon>Crustacea</taxon>
        <taxon>Multicrustacea</taxon>
        <taxon>Hexanauplia</taxon>
        <taxon>Copepoda</taxon>
        <taxon>Siphonostomatoida</taxon>
        <taxon>Caligidae</taxon>
        <taxon>Lepeophtheirus</taxon>
    </lineage>
</organism>
<dbReference type="AlphaFoldDB" id="A0A0K2V4K6"/>
<proteinExistence type="predicted"/>
<accession>A0A0K2V4K6</accession>